<organism evidence="2 3">
    <name type="scientific">Pseudonocardia kongjuensis</name>
    <dbReference type="NCBI Taxonomy" id="102227"/>
    <lineage>
        <taxon>Bacteria</taxon>
        <taxon>Bacillati</taxon>
        <taxon>Actinomycetota</taxon>
        <taxon>Actinomycetes</taxon>
        <taxon>Pseudonocardiales</taxon>
        <taxon>Pseudonocardiaceae</taxon>
        <taxon>Pseudonocardia</taxon>
    </lineage>
</organism>
<feature type="transmembrane region" description="Helical" evidence="1">
    <location>
        <begin position="150"/>
        <end position="167"/>
    </location>
</feature>
<feature type="transmembrane region" description="Helical" evidence="1">
    <location>
        <begin position="173"/>
        <end position="193"/>
    </location>
</feature>
<keyword evidence="1" id="KW-0812">Transmembrane</keyword>
<evidence type="ECO:0000313" key="2">
    <source>
        <dbReference type="EMBL" id="GAA1399715.1"/>
    </source>
</evidence>
<keyword evidence="3" id="KW-1185">Reference proteome</keyword>
<feature type="transmembrane region" description="Helical" evidence="1">
    <location>
        <begin position="16"/>
        <end position="38"/>
    </location>
</feature>
<dbReference type="EMBL" id="BAAAJK010000048">
    <property type="protein sequence ID" value="GAA1399715.1"/>
    <property type="molecule type" value="Genomic_DNA"/>
</dbReference>
<feature type="transmembrane region" description="Helical" evidence="1">
    <location>
        <begin position="121"/>
        <end position="143"/>
    </location>
</feature>
<accession>A0ABP4IUY8</accession>
<dbReference type="RefSeq" id="WP_344027928.1">
    <property type="nucleotide sequence ID" value="NZ_BAAAJK010000048.1"/>
</dbReference>
<reference evidence="3" key="1">
    <citation type="journal article" date="2019" name="Int. J. Syst. Evol. Microbiol.">
        <title>The Global Catalogue of Microorganisms (GCM) 10K type strain sequencing project: providing services to taxonomists for standard genome sequencing and annotation.</title>
        <authorList>
            <consortium name="The Broad Institute Genomics Platform"/>
            <consortium name="The Broad Institute Genome Sequencing Center for Infectious Disease"/>
            <person name="Wu L."/>
            <person name="Ma J."/>
        </authorList>
    </citation>
    <scope>NUCLEOTIDE SEQUENCE [LARGE SCALE GENOMIC DNA]</scope>
    <source>
        <strain evidence="3">JCM 11896</strain>
    </source>
</reference>
<comment type="caution">
    <text evidence="2">The sequence shown here is derived from an EMBL/GenBank/DDBJ whole genome shotgun (WGS) entry which is preliminary data.</text>
</comment>
<name>A0ABP4IUY8_9PSEU</name>
<dbReference type="Proteomes" id="UP001501414">
    <property type="component" value="Unassembled WGS sequence"/>
</dbReference>
<feature type="transmembrane region" description="Helical" evidence="1">
    <location>
        <begin position="82"/>
        <end position="101"/>
    </location>
</feature>
<protein>
    <submittedName>
        <fullName evidence="2">Uncharacterized protein</fullName>
    </submittedName>
</protein>
<sequence>MTDTTTHTVPTTADRIAGTAAVLGPLLLLASSLLFLFVENGINDGVLGGTVGMWSCFALAVAVPGVLRALEPVAPRAAPRVALVATIGFVAGAAFNIQAMYGAATGIVLLDRVGDGVPLLALLAFLPWGWFAPLGLALTGWLLLRAGARLPGGLLVAAGILFVIGRPGTIGPLVLASDVALIAALLPLGAGLATGRSPIRRP</sequence>
<keyword evidence="1" id="KW-0472">Membrane</keyword>
<proteinExistence type="predicted"/>
<evidence type="ECO:0000313" key="3">
    <source>
        <dbReference type="Proteomes" id="UP001501414"/>
    </source>
</evidence>
<feature type="transmembrane region" description="Helical" evidence="1">
    <location>
        <begin position="50"/>
        <end position="70"/>
    </location>
</feature>
<keyword evidence="1" id="KW-1133">Transmembrane helix</keyword>
<gene>
    <name evidence="2" type="ORF">GCM10009613_55770</name>
</gene>
<evidence type="ECO:0000256" key="1">
    <source>
        <dbReference type="SAM" id="Phobius"/>
    </source>
</evidence>